<name>A0AAD6SYK3_9AGAR</name>
<evidence type="ECO:0000313" key="1">
    <source>
        <dbReference type="EMBL" id="KAJ7036436.1"/>
    </source>
</evidence>
<organism evidence="1 2">
    <name type="scientific">Mycena alexandri</name>
    <dbReference type="NCBI Taxonomy" id="1745969"/>
    <lineage>
        <taxon>Eukaryota</taxon>
        <taxon>Fungi</taxon>
        <taxon>Dikarya</taxon>
        <taxon>Basidiomycota</taxon>
        <taxon>Agaricomycotina</taxon>
        <taxon>Agaricomycetes</taxon>
        <taxon>Agaricomycetidae</taxon>
        <taxon>Agaricales</taxon>
        <taxon>Marasmiineae</taxon>
        <taxon>Mycenaceae</taxon>
        <taxon>Mycena</taxon>
    </lineage>
</organism>
<sequence length="157" mass="17356">MDPLLATPSPTFAAVGLLTVSHWTPCIAAFPQPFAASSVLTAPTAFFAGEAPLKAALLPRAPPGRQAQSPTTLRVLACDLHRLLFKQVNLDVFGRGEIDGVELLRPARVKVGHAKNLPERQKKYRRCNVDWKHFWLYCFYSEKQIVAVECLAFLAAK</sequence>
<dbReference type="EMBL" id="JARJCM010000043">
    <property type="protein sequence ID" value="KAJ7036436.1"/>
    <property type="molecule type" value="Genomic_DNA"/>
</dbReference>
<reference evidence="1" key="1">
    <citation type="submission" date="2023-03" db="EMBL/GenBank/DDBJ databases">
        <title>Massive genome expansion in bonnet fungi (Mycena s.s.) driven by repeated elements and novel gene families across ecological guilds.</title>
        <authorList>
            <consortium name="Lawrence Berkeley National Laboratory"/>
            <person name="Harder C.B."/>
            <person name="Miyauchi S."/>
            <person name="Viragh M."/>
            <person name="Kuo A."/>
            <person name="Thoen E."/>
            <person name="Andreopoulos B."/>
            <person name="Lu D."/>
            <person name="Skrede I."/>
            <person name="Drula E."/>
            <person name="Henrissat B."/>
            <person name="Morin E."/>
            <person name="Kohler A."/>
            <person name="Barry K."/>
            <person name="LaButti K."/>
            <person name="Morin E."/>
            <person name="Salamov A."/>
            <person name="Lipzen A."/>
            <person name="Mereny Z."/>
            <person name="Hegedus B."/>
            <person name="Baldrian P."/>
            <person name="Stursova M."/>
            <person name="Weitz H."/>
            <person name="Taylor A."/>
            <person name="Grigoriev I.V."/>
            <person name="Nagy L.G."/>
            <person name="Martin F."/>
            <person name="Kauserud H."/>
        </authorList>
    </citation>
    <scope>NUCLEOTIDE SEQUENCE</scope>
    <source>
        <strain evidence="1">CBHHK200</strain>
    </source>
</reference>
<evidence type="ECO:0000313" key="2">
    <source>
        <dbReference type="Proteomes" id="UP001218188"/>
    </source>
</evidence>
<dbReference type="Proteomes" id="UP001218188">
    <property type="component" value="Unassembled WGS sequence"/>
</dbReference>
<protein>
    <submittedName>
        <fullName evidence="1">Uncharacterized protein</fullName>
    </submittedName>
</protein>
<accession>A0AAD6SYK3</accession>
<proteinExistence type="predicted"/>
<gene>
    <name evidence="1" type="ORF">C8F04DRAFT_1258002</name>
</gene>
<comment type="caution">
    <text evidence="1">The sequence shown here is derived from an EMBL/GenBank/DDBJ whole genome shotgun (WGS) entry which is preliminary data.</text>
</comment>
<dbReference type="AlphaFoldDB" id="A0AAD6SYK3"/>
<keyword evidence="2" id="KW-1185">Reference proteome</keyword>